<dbReference type="RefSeq" id="WP_259961275.1">
    <property type="nucleotide sequence ID" value="NZ_JAOAMV010000002.1"/>
</dbReference>
<gene>
    <name evidence="1" type="ORF">N0B51_05645</name>
</gene>
<sequence length="152" mass="17074">MRIKASENTIELSAEALAERLKLERDNGTYADVISLGAKVRLTRTGRAVRLVHSNGLVATAGTADPDLVALLVTARRWWDRLATGEIDIATLSREEGVNDSWMSRVIRINFLSPRIIDAILAGTQPVNFTARWLRRNDLPHDWDDQWDLLVS</sequence>
<dbReference type="AlphaFoldDB" id="A0A9X2W1E6"/>
<evidence type="ECO:0000313" key="1">
    <source>
        <dbReference type="EMBL" id="MCT2558459.1"/>
    </source>
</evidence>
<accession>A0A9X2W1E6</accession>
<protein>
    <submittedName>
        <fullName evidence="1">Uncharacterized protein</fullName>
    </submittedName>
</protein>
<proteinExistence type="predicted"/>
<organism evidence="1 2">
    <name type="scientific">Tsuneonella litorea</name>
    <dbReference type="NCBI Taxonomy" id="2976475"/>
    <lineage>
        <taxon>Bacteria</taxon>
        <taxon>Pseudomonadati</taxon>
        <taxon>Pseudomonadota</taxon>
        <taxon>Alphaproteobacteria</taxon>
        <taxon>Sphingomonadales</taxon>
        <taxon>Erythrobacteraceae</taxon>
        <taxon>Tsuneonella</taxon>
    </lineage>
</organism>
<reference evidence="1" key="1">
    <citation type="submission" date="2022-09" db="EMBL/GenBank/DDBJ databases">
        <title>The genome sequence of Tsuneonella sp. YG55.</title>
        <authorList>
            <person name="Liu Y."/>
        </authorList>
    </citation>
    <scope>NUCLEOTIDE SEQUENCE</scope>
    <source>
        <strain evidence="1">YG55</strain>
    </source>
</reference>
<keyword evidence="2" id="KW-1185">Reference proteome</keyword>
<dbReference type="Proteomes" id="UP001142648">
    <property type="component" value="Unassembled WGS sequence"/>
</dbReference>
<dbReference type="EMBL" id="JAOAMV010000002">
    <property type="protein sequence ID" value="MCT2558459.1"/>
    <property type="molecule type" value="Genomic_DNA"/>
</dbReference>
<evidence type="ECO:0000313" key="2">
    <source>
        <dbReference type="Proteomes" id="UP001142648"/>
    </source>
</evidence>
<name>A0A9X2W1E6_9SPHN</name>
<comment type="caution">
    <text evidence="1">The sequence shown here is derived from an EMBL/GenBank/DDBJ whole genome shotgun (WGS) entry which is preliminary data.</text>
</comment>